<evidence type="ECO:0000313" key="2">
    <source>
        <dbReference type="Proteomes" id="UP000297299"/>
    </source>
</evidence>
<gene>
    <name evidence="1" type="ORF">BOTCAL_0043g00260</name>
</gene>
<accession>A0A4Y8DEF1</accession>
<comment type="caution">
    <text evidence="1">The sequence shown here is derived from an EMBL/GenBank/DDBJ whole genome shotgun (WGS) entry which is preliminary data.</text>
</comment>
<dbReference type="EMBL" id="PHWZ01000043">
    <property type="protein sequence ID" value="TEY79622.1"/>
    <property type="molecule type" value="Genomic_DNA"/>
</dbReference>
<evidence type="ECO:0000313" key="1">
    <source>
        <dbReference type="EMBL" id="TEY79622.1"/>
    </source>
</evidence>
<reference evidence="1 2" key="1">
    <citation type="submission" date="2017-11" db="EMBL/GenBank/DDBJ databases">
        <title>Comparative genomics of Botrytis spp.</title>
        <authorList>
            <person name="Valero-Jimenez C.A."/>
            <person name="Tapia P."/>
            <person name="Veloso J."/>
            <person name="Silva-Moreno E."/>
            <person name="Staats M."/>
            <person name="Valdes J.H."/>
            <person name="Van Kan J.A.L."/>
        </authorList>
    </citation>
    <scope>NUCLEOTIDE SEQUENCE [LARGE SCALE GENOMIC DNA]</scope>
    <source>
        <strain evidence="1 2">MUCL2830</strain>
    </source>
</reference>
<sequence length="156" mass="17410">MIVTPRDLVGATVRLTTQVLQPVNTSRICTVSHALNCSFVSQVVGGCCASFGIQTEPWKMSERDSYSRSLGTLEPQARIREKERNAQGFVTPVLRYHFGNVEITMENSRGVPCTRREKIIRVNRLVPVSLQGSEDQLSIMWKVMAILVTAIQDCKA</sequence>
<protein>
    <submittedName>
        <fullName evidence="1">Uncharacterized protein</fullName>
    </submittedName>
</protein>
<name>A0A4Y8DEF1_9HELO</name>
<keyword evidence="2" id="KW-1185">Reference proteome</keyword>
<organism evidence="1 2">
    <name type="scientific">Botryotinia calthae</name>
    <dbReference type="NCBI Taxonomy" id="38488"/>
    <lineage>
        <taxon>Eukaryota</taxon>
        <taxon>Fungi</taxon>
        <taxon>Dikarya</taxon>
        <taxon>Ascomycota</taxon>
        <taxon>Pezizomycotina</taxon>
        <taxon>Leotiomycetes</taxon>
        <taxon>Helotiales</taxon>
        <taxon>Sclerotiniaceae</taxon>
        <taxon>Botryotinia</taxon>
    </lineage>
</organism>
<proteinExistence type="predicted"/>
<dbReference type="Proteomes" id="UP000297299">
    <property type="component" value="Unassembled WGS sequence"/>
</dbReference>
<dbReference type="AlphaFoldDB" id="A0A4Y8DEF1"/>